<evidence type="ECO:0000259" key="9">
    <source>
        <dbReference type="PROSITE" id="PS51746"/>
    </source>
</evidence>
<proteinExistence type="predicted"/>
<keyword evidence="5" id="KW-0460">Magnesium</keyword>
<sequence length="435" mass="48395">MNQSFTNLFLLLFCMIQKAITSSTNFGIFINKMIDIQDFLLGFYIISFFLYFLQGLKKTTLCIATSLTSPPPPPPSSSWFFFEHAKNSKNRGLGSTDNQEDDSVTNNIPQLQEENMFCEVEGKVGDVKAVTTTSSSTIRLKKRPGKLIVPEHYPSLEFGDVDKKIDRSEEFEVVEGRDYYLASKKGKREVMEDRYGVLLNILGDRKQAFFAVIDGHGGQAAADYVAENLGKNIVKALEFVGDEEDQLEVAIHHGYLDTDKEFLSQGVNGGACAASVLFRDGNLHVANVGDCKVVLSRNGVAHVLTTDHRLSREDERFRIESSGGYVHCINGVWRVNGSLAVSRAIGDLHLKQWVISEPHINNFPLSSDCDFLIMASDGLWDKVNDQEAVDVVLKNKKNSQESCRKLVDMSLGRGNRDDITIMVIDVQQFVASATG</sequence>
<comment type="caution">
    <text evidence="10">The sequence shown here is derived from an EMBL/GenBank/DDBJ whole genome shotgun (WGS) entry which is preliminary data.</text>
</comment>
<feature type="signal peptide" evidence="8">
    <location>
        <begin position="1"/>
        <end position="21"/>
    </location>
</feature>
<dbReference type="PROSITE" id="PS51746">
    <property type="entry name" value="PPM_2"/>
    <property type="match status" value="1"/>
</dbReference>
<evidence type="ECO:0000256" key="5">
    <source>
        <dbReference type="ARBA" id="ARBA00022842"/>
    </source>
</evidence>
<keyword evidence="11" id="KW-1185">Reference proteome</keyword>
<organism evidence="10 11">
    <name type="scientific">Camellia sinensis var. sinensis</name>
    <name type="common">China tea</name>
    <dbReference type="NCBI Taxonomy" id="542762"/>
    <lineage>
        <taxon>Eukaryota</taxon>
        <taxon>Viridiplantae</taxon>
        <taxon>Streptophyta</taxon>
        <taxon>Embryophyta</taxon>
        <taxon>Tracheophyta</taxon>
        <taxon>Spermatophyta</taxon>
        <taxon>Magnoliopsida</taxon>
        <taxon>eudicotyledons</taxon>
        <taxon>Gunneridae</taxon>
        <taxon>Pentapetalae</taxon>
        <taxon>asterids</taxon>
        <taxon>Ericales</taxon>
        <taxon>Theaceae</taxon>
        <taxon>Camellia</taxon>
    </lineage>
</organism>
<dbReference type="InterPro" id="IPR036457">
    <property type="entry name" value="PPM-type-like_dom_sf"/>
</dbReference>
<evidence type="ECO:0000256" key="1">
    <source>
        <dbReference type="ARBA" id="ARBA00001936"/>
    </source>
</evidence>
<evidence type="ECO:0000256" key="6">
    <source>
        <dbReference type="ARBA" id="ARBA00023211"/>
    </source>
</evidence>
<evidence type="ECO:0000256" key="2">
    <source>
        <dbReference type="ARBA" id="ARBA00001946"/>
    </source>
</evidence>
<evidence type="ECO:0000313" key="11">
    <source>
        <dbReference type="Proteomes" id="UP000306102"/>
    </source>
</evidence>
<evidence type="ECO:0000256" key="3">
    <source>
        <dbReference type="ARBA" id="ARBA00022723"/>
    </source>
</evidence>
<dbReference type="SMART" id="SM00332">
    <property type="entry name" value="PP2Cc"/>
    <property type="match status" value="1"/>
</dbReference>
<dbReference type="InterPro" id="IPR001932">
    <property type="entry name" value="PPM-type_phosphatase-like_dom"/>
</dbReference>
<evidence type="ECO:0000256" key="7">
    <source>
        <dbReference type="SAM" id="Phobius"/>
    </source>
</evidence>
<keyword evidence="7" id="KW-1133">Transmembrane helix</keyword>
<dbReference type="GO" id="GO:0046872">
    <property type="term" value="F:metal ion binding"/>
    <property type="evidence" value="ECO:0007669"/>
    <property type="project" value="UniProtKB-KW"/>
</dbReference>
<evidence type="ECO:0000256" key="8">
    <source>
        <dbReference type="SAM" id="SignalP"/>
    </source>
</evidence>
<feature type="chain" id="PRO_5020480385" description="PPM-type phosphatase domain-containing protein" evidence="8">
    <location>
        <begin position="22"/>
        <end position="435"/>
    </location>
</feature>
<dbReference type="EMBL" id="SDRB02003034">
    <property type="protein sequence ID" value="THG18480.1"/>
    <property type="molecule type" value="Genomic_DNA"/>
</dbReference>
<dbReference type="PANTHER" id="PTHR47992">
    <property type="entry name" value="PROTEIN PHOSPHATASE"/>
    <property type="match status" value="1"/>
</dbReference>
<dbReference type="Pfam" id="PF00481">
    <property type="entry name" value="PP2C"/>
    <property type="match status" value="1"/>
</dbReference>
<evidence type="ECO:0000313" key="10">
    <source>
        <dbReference type="EMBL" id="THG18480.1"/>
    </source>
</evidence>
<dbReference type="Gene3D" id="3.60.40.10">
    <property type="entry name" value="PPM-type phosphatase domain"/>
    <property type="match status" value="1"/>
</dbReference>
<keyword evidence="3" id="KW-0479">Metal-binding</keyword>
<gene>
    <name evidence="10" type="ORF">TEA_022268</name>
</gene>
<comment type="cofactor">
    <cofactor evidence="1">
        <name>Mn(2+)</name>
        <dbReference type="ChEBI" id="CHEBI:29035"/>
    </cofactor>
</comment>
<keyword evidence="7" id="KW-0472">Membrane</keyword>
<reference evidence="10 11" key="1">
    <citation type="journal article" date="2018" name="Proc. Natl. Acad. Sci. U.S.A.">
        <title>Draft genome sequence of Camellia sinensis var. sinensis provides insights into the evolution of the tea genome and tea quality.</title>
        <authorList>
            <person name="Wei C."/>
            <person name="Yang H."/>
            <person name="Wang S."/>
            <person name="Zhao J."/>
            <person name="Liu C."/>
            <person name="Gao L."/>
            <person name="Xia E."/>
            <person name="Lu Y."/>
            <person name="Tai Y."/>
            <person name="She G."/>
            <person name="Sun J."/>
            <person name="Cao H."/>
            <person name="Tong W."/>
            <person name="Gao Q."/>
            <person name="Li Y."/>
            <person name="Deng W."/>
            <person name="Jiang X."/>
            <person name="Wang W."/>
            <person name="Chen Q."/>
            <person name="Zhang S."/>
            <person name="Li H."/>
            <person name="Wu J."/>
            <person name="Wang P."/>
            <person name="Li P."/>
            <person name="Shi C."/>
            <person name="Zheng F."/>
            <person name="Jian J."/>
            <person name="Huang B."/>
            <person name="Shan D."/>
            <person name="Shi M."/>
            <person name="Fang C."/>
            <person name="Yue Y."/>
            <person name="Li F."/>
            <person name="Li D."/>
            <person name="Wei S."/>
            <person name="Han B."/>
            <person name="Jiang C."/>
            <person name="Yin Y."/>
            <person name="Xia T."/>
            <person name="Zhang Z."/>
            <person name="Bennetzen J.L."/>
            <person name="Zhao S."/>
            <person name="Wan X."/>
        </authorList>
    </citation>
    <scope>NUCLEOTIDE SEQUENCE [LARGE SCALE GENOMIC DNA]</scope>
    <source>
        <strain evidence="11">cv. Shuchazao</strain>
        <tissue evidence="10">Leaf</tissue>
    </source>
</reference>
<feature type="domain" description="PPM-type phosphatase" evidence="9">
    <location>
        <begin position="178"/>
        <end position="426"/>
    </location>
</feature>
<accession>A0A4S4EP30</accession>
<keyword evidence="6" id="KW-0464">Manganese</keyword>
<dbReference type="CDD" id="cd00143">
    <property type="entry name" value="PP2Cc"/>
    <property type="match status" value="1"/>
</dbReference>
<dbReference type="InterPro" id="IPR015655">
    <property type="entry name" value="PP2C"/>
</dbReference>
<dbReference type="SMART" id="SM00331">
    <property type="entry name" value="PP2C_SIG"/>
    <property type="match status" value="1"/>
</dbReference>
<feature type="transmembrane region" description="Helical" evidence="7">
    <location>
        <begin position="37"/>
        <end position="53"/>
    </location>
</feature>
<evidence type="ECO:0000256" key="4">
    <source>
        <dbReference type="ARBA" id="ARBA00022801"/>
    </source>
</evidence>
<protein>
    <recommendedName>
        <fullName evidence="9">PPM-type phosphatase domain-containing protein</fullName>
    </recommendedName>
</protein>
<keyword evidence="7" id="KW-0812">Transmembrane</keyword>
<comment type="cofactor">
    <cofactor evidence="2">
        <name>Mg(2+)</name>
        <dbReference type="ChEBI" id="CHEBI:18420"/>
    </cofactor>
</comment>
<name>A0A4S4EP30_CAMSN</name>
<dbReference type="FunFam" id="3.60.40.10:FF:000079">
    <property type="entry name" value="Probable protein phosphatase 2C 74"/>
    <property type="match status" value="1"/>
</dbReference>
<dbReference type="SUPFAM" id="SSF81606">
    <property type="entry name" value="PP2C-like"/>
    <property type="match status" value="1"/>
</dbReference>
<keyword evidence="8" id="KW-0732">Signal</keyword>
<keyword evidence="4" id="KW-0378">Hydrolase</keyword>
<dbReference type="AlphaFoldDB" id="A0A4S4EP30"/>
<dbReference type="Proteomes" id="UP000306102">
    <property type="component" value="Unassembled WGS sequence"/>
</dbReference>
<dbReference type="GO" id="GO:0004722">
    <property type="term" value="F:protein serine/threonine phosphatase activity"/>
    <property type="evidence" value="ECO:0007669"/>
    <property type="project" value="InterPro"/>
</dbReference>